<accession>A0ABP8TYF1</accession>
<dbReference type="EMBL" id="BAABHJ010000041">
    <property type="protein sequence ID" value="GAA4619487.1"/>
    <property type="molecule type" value="Genomic_DNA"/>
</dbReference>
<keyword evidence="2" id="KW-1185">Reference proteome</keyword>
<protein>
    <submittedName>
        <fullName evidence="1">Uncharacterized protein</fullName>
    </submittedName>
</protein>
<dbReference type="RefSeq" id="WP_345367660.1">
    <property type="nucleotide sequence ID" value="NZ_BAABHJ010000041.1"/>
</dbReference>
<proteinExistence type="predicted"/>
<name>A0ABP8TYF1_9ACTN</name>
<gene>
    <name evidence="1" type="ORF">GCM10023195_88150</name>
</gene>
<organism evidence="1 2">
    <name type="scientific">Actinoallomurus liliacearum</name>
    <dbReference type="NCBI Taxonomy" id="1080073"/>
    <lineage>
        <taxon>Bacteria</taxon>
        <taxon>Bacillati</taxon>
        <taxon>Actinomycetota</taxon>
        <taxon>Actinomycetes</taxon>
        <taxon>Streptosporangiales</taxon>
        <taxon>Thermomonosporaceae</taxon>
        <taxon>Actinoallomurus</taxon>
    </lineage>
</organism>
<evidence type="ECO:0000313" key="2">
    <source>
        <dbReference type="Proteomes" id="UP001500212"/>
    </source>
</evidence>
<sequence length="112" mass="12127">MSSAKDDALWAELMDVAGGDPARAALVRSSLRSLAAGPVHSPLREMAREVLAGRSGFRAAALSDAYSPSFTTAFQTFCKHYEQTAESKRREVVAKGNTILAKLRERLSEEKG</sequence>
<comment type="caution">
    <text evidence="1">The sequence shown here is derived from an EMBL/GenBank/DDBJ whole genome shotgun (WGS) entry which is preliminary data.</text>
</comment>
<reference evidence="2" key="1">
    <citation type="journal article" date="2019" name="Int. J. Syst. Evol. Microbiol.">
        <title>The Global Catalogue of Microorganisms (GCM) 10K type strain sequencing project: providing services to taxonomists for standard genome sequencing and annotation.</title>
        <authorList>
            <consortium name="The Broad Institute Genomics Platform"/>
            <consortium name="The Broad Institute Genome Sequencing Center for Infectious Disease"/>
            <person name="Wu L."/>
            <person name="Ma J."/>
        </authorList>
    </citation>
    <scope>NUCLEOTIDE SEQUENCE [LARGE SCALE GENOMIC DNA]</scope>
    <source>
        <strain evidence="2">JCM 17938</strain>
    </source>
</reference>
<dbReference type="Proteomes" id="UP001500212">
    <property type="component" value="Unassembled WGS sequence"/>
</dbReference>
<evidence type="ECO:0000313" key="1">
    <source>
        <dbReference type="EMBL" id="GAA4619487.1"/>
    </source>
</evidence>